<feature type="active site" description="Nucleophile" evidence="14">
    <location>
        <position position="384"/>
    </location>
</feature>
<evidence type="ECO:0000256" key="6">
    <source>
        <dbReference type="ARBA" id="ARBA00022552"/>
    </source>
</evidence>
<comment type="similarity">
    <text evidence="3 14">Belongs to the class I-like SAM-binding methyltransferase superfamily. RsmB/NOP family.</text>
</comment>
<comment type="function">
    <text evidence="1">Specifically methylates the cytosine at position 967 (m5C967) of 16S rRNA.</text>
</comment>
<evidence type="ECO:0000256" key="9">
    <source>
        <dbReference type="ARBA" id="ARBA00022691"/>
    </source>
</evidence>
<dbReference type="NCBIfam" id="TIGR00563">
    <property type="entry name" value="rsmB"/>
    <property type="match status" value="1"/>
</dbReference>
<dbReference type="EC" id="2.1.1.176" evidence="4"/>
<evidence type="ECO:0000256" key="3">
    <source>
        <dbReference type="ARBA" id="ARBA00007494"/>
    </source>
</evidence>
<evidence type="ECO:0000259" key="15">
    <source>
        <dbReference type="PROSITE" id="PS51686"/>
    </source>
</evidence>
<dbReference type="EMBL" id="CAKC01000001">
    <property type="protein sequence ID" value="CCI86162.1"/>
    <property type="molecule type" value="Genomic_DNA"/>
</dbReference>
<evidence type="ECO:0000313" key="17">
    <source>
        <dbReference type="Proteomes" id="UP000009326"/>
    </source>
</evidence>
<dbReference type="InterPro" id="IPR054728">
    <property type="entry name" value="RsmB-like_ferredoxin"/>
</dbReference>
<dbReference type="PRINTS" id="PR02008">
    <property type="entry name" value="RCMTFAMILY"/>
</dbReference>
<name>I7J188_9LACO</name>
<dbReference type="PROSITE" id="PS01153">
    <property type="entry name" value="NOL1_NOP2_SUN"/>
    <property type="match status" value="1"/>
</dbReference>
<feature type="binding site" evidence="14">
    <location>
        <position position="284"/>
    </location>
    <ligand>
        <name>S-adenosyl-L-methionine</name>
        <dbReference type="ChEBI" id="CHEBI:59789"/>
    </ligand>
</feature>
<dbReference type="Proteomes" id="UP000009326">
    <property type="component" value="Unassembled WGS sequence"/>
</dbReference>
<keyword evidence="10 14" id="KW-0694">RNA-binding</keyword>
<evidence type="ECO:0000313" key="16">
    <source>
        <dbReference type="EMBL" id="CCI86162.1"/>
    </source>
</evidence>
<gene>
    <name evidence="16" type="ORF">BN52_02825</name>
</gene>
<dbReference type="PROSITE" id="PS51686">
    <property type="entry name" value="SAM_MT_RSMB_NOP"/>
    <property type="match status" value="1"/>
</dbReference>
<comment type="catalytic activity">
    <reaction evidence="13">
        <text>cytidine(967) in 16S rRNA + S-adenosyl-L-methionine = 5-methylcytidine(967) in 16S rRNA + S-adenosyl-L-homocysteine + H(+)</text>
        <dbReference type="Rhea" id="RHEA:42748"/>
        <dbReference type="Rhea" id="RHEA-COMP:10219"/>
        <dbReference type="Rhea" id="RHEA-COMP:10220"/>
        <dbReference type="ChEBI" id="CHEBI:15378"/>
        <dbReference type="ChEBI" id="CHEBI:57856"/>
        <dbReference type="ChEBI" id="CHEBI:59789"/>
        <dbReference type="ChEBI" id="CHEBI:74483"/>
        <dbReference type="ChEBI" id="CHEBI:82748"/>
        <dbReference type="EC" id="2.1.1.176"/>
    </reaction>
</comment>
<dbReference type="Pfam" id="PF01189">
    <property type="entry name" value="Methyltr_RsmB-F"/>
    <property type="match status" value="1"/>
</dbReference>
<keyword evidence="9 14" id="KW-0949">S-adenosyl-L-methionine</keyword>
<evidence type="ECO:0000256" key="10">
    <source>
        <dbReference type="ARBA" id="ARBA00022884"/>
    </source>
</evidence>
<dbReference type="SUPFAM" id="SSF48013">
    <property type="entry name" value="NusB-like"/>
    <property type="match status" value="1"/>
</dbReference>
<evidence type="ECO:0000256" key="8">
    <source>
        <dbReference type="ARBA" id="ARBA00022679"/>
    </source>
</evidence>
<feature type="binding site" evidence="14">
    <location>
        <begin position="261"/>
        <end position="267"/>
    </location>
    <ligand>
        <name>S-adenosyl-L-methionine</name>
        <dbReference type="ChEBI" id="CHEBI:59789"/>
    </ligand>
</feature>
<dbReference type="GO" id="GO:0005737">
    <property type="term" value="C:cytoplasm"/>
    <property type="evidence" value="ECO:0007669"/>
    <property type="project" value="UniProtKB-SubCell"/>
</dbReference>
<keyword evidence="5" id="KW-0963">Cytoplasm</keyword>
<dbReference type="SUPFAM" id="SSF53335">
    <property type="entry name" value="S-adenosyl-L-methionine-dependent methyltransferases"/>
    <property type="match status" value="1"/>
</dbReference>
<dbReference type="InterPro" id="IPR023267">
    <property type="entry name" value="RCMT"/>
</dbReference>
<evidence type="ECO:0000256" key="11">
    <source>
        <dbReference type="ARBA" id="ARBA00030399"/>
    </source>
</evidence>
<dbReference type="Gene3D" id="1.10.940.10">
    <property type="entry name" value="NusB-like"/>
    <property type="match status" value="1"/>
</dbReference>
<comment type="caution">
    <text evidence="16">The sequence shown here is derived from an EMBL/GenBank/DDBJ whole genome shotgun (WGS) entry which is preliminary data.</text>
</comment>
<dbReference type="InterPro" id="IPR049560">
    <property type="entry name" value="MeTrfase_RsmB-F_NOP2_cat"/>
</dbReference>
<evidence type="ECO:0000256" key="7">
    <source>
        <dbReference type="ARBA" id="ARBA00022603"/>
    </source>
</evidence>
<keyword evidence="8 14" id="KW-0808">Transferase</keyword>
<evidence type="ECO:0000256" key="5">
    <source>
        <dbReference type="ARBA" id="ARBA00022490"/>
    </source>
</evidence>
<dbReference type="STRING" id="1423751.FC38_GL001462"/>
<sequence length="443" mass="49247">MSIKESARAVALETLISVFKNNSYSNITLNSRLNRVKLNQTDTNLATKIVYGTIQYKILLEYQLKQLLKSKLTEKYLEPLLLMSLYQLIFLDKIPANAVLDEANKLAKAYGKSHSNGYKLVNGILRNFTRKGLVLPEVKQVGLVSYLSIKDSMPEWLVQYFIENWGEQRAETILASFNENAKNSLRISNLADRDKVLAELNEQGYEPVDSNLATNSVIVAHGGIAENSLFADGKVTIQDEAASLVADVFDLSGDEQVLDACSAPGGKTIQIAERLSTGSVTALDIHPKKLNLVKQNAERMGVASRIKTIALDAKKTNTFFSDQQFDRILVDAPCSGLGLLRRKPEIRYGKSQKDLENLQQIQLAILDSVSKVLAKKGELVYSTCTITHEEDEDVIEQFLADHPQFELLPFELPNISTETGMLKILPDSFGSDGFFIAKLKLRG</sequence>
<keyword evidence="6" id="KW-0698">rRNA processing</keyword>
<dbReference type="Gene3D" id="3.40.50.150">
    <property type="entry name" value="Vaccinia Virus protein VP39"/>
    <property type="match status" value="1"/>
</dbReference>
<dbReference type="OrthoDB" id="9810297at2"/>
<comment type="subcellular location">
    <subcellularLocation>
        <location evidence="2">Cytoplasm</location>
    </subcellularLocation>
</comment>
<dbReference type="CDD" id="cd02440">
    <property type="entry name" value="AdoMet_MTases"/>
    <property type="match status" value="1"/>
</dbReference>
<protein>
    <recommendedName>
        <fullName evidence="4">16S rRNA (cytosine(967)-C(5))-methyltransferase</fullName>
        <ecNumber evidence="4">2.1.1.176</ecNumber>
    </recommendedName>
    <alternativeName>
        <fullName evidence="11">16S rRNA m5C967 methyltransferase</fullName>
    </alternativeName>
    <alternativeName>
        <fullName evidence="12">rRNA (cytosine-C(5)-)-methyltransferase RsmB</fullName>
    </alternativeName>
</protein>
<evidence type="ECO:0000256" key="4">
    <source>
        <dbReference type="ARBA" id="ARBA00012140"/>
    </source>
</evidence>
<keyword evidence="7 14" id="KW-0489">Methyltransferase</keyword>
<dbReference type="InterPro" id="IPR018314">
    <property type="entry name" value="RsmB/NOL1/NOP2-like_CS"/>
</dbReference>
<feature type="domain" description="SAM-dependent MTase RsmB/NOP-type" evidence="15">
    <location>
        <begin position="173"/>
        <end position="442"/>
    </location>
</feature>
<dbReference type="NCBIfam" id="NF011494">
    <property type="entry name" value="PRK14902.1"/>
    <property type="match status" value="1"/>
</dbReference>
<reference evidence="16 17" key="1">
    <citation type="submission" date="2012-06" db="EMBL/GenBank/DDBJ databases">
        <title>Draft genome sequence of Lactobacillus gigeriorum CRBIP 24.85T, isolated from chicken crop.</title>
        <authorList>
            <person name="Cousin S."/>
            <person name="Ma L."/>
            <person name="Creno S."/>
            <person name="Clermont D."/>
            <person name="Loux V."/>
            <person name="Bizet C."/>
            <person name="Bouchier C."/>
        </authorList>
    </citation>
    <scope>NUCLEOTIDE SEQUENCE [LARGE SCALE GENOMIC DNA]</scope>
    <source>
        <strain evidence="17">CRBIP 24.85T</strain>
    </source>
</reference>
<dbReference type="RefSeq" id="WP_008472013.1">
    <property type="nucleotide sequence ID" value="NZ_AYZO01000005.1"/>
</dbReference>
<dbReference type="InterPro" id="IPR029063">
    <property type="entry name" value="SAM-dependent_MTases_sf"/>
</dbReference>
<dbReference type="GO" id="GO:0003723">
    <property type="term" value="F:RNA binding"/>
    <property type="evidence" value="ECO:0007669"/>
    <property type="project" value="UniProtKB-UniRule"/>
</dbReference>
<evidence type="ECO:0000256" key="12">
    <source>
        <dbReference type="ARBA" id="ARBA00031088"/>
    </source>
</evidence>
<evidence type="ECO:0000256" key="2">
    <source>
        <dbReference type="ARBA" id="ARBA00004496"/>
    </source>
</evidence>
<evidence type="ECO:0000256" key="13">
    <source>
        <dbReference type="ARBA" id="ARBA00047283"/>
    </source>
</evidence>
<accession>I7J188</accession>
<dbReference type="GO" id="GO:0006355">
    <property type="term" value="P:regulation of DNA-templated transcription"/>
    <property type="evidence" value="ECO:0007669"/>
    <property type="project" value="InterPro"/>
</dbReference>
<dbReference type="InterPro" id="IPR006027">
    <property type="entry name" value="NusB_RsmB_TIM44"/>
</dbReference>
<dbReference type="GO" id="GO:0008649">
    <property type="term" value="F:rRNA methyltransferase activity"/>
    <property type="evidence" value="ECO:0007669"/>
    <property type="project" value="InterPro"/>
</dbReference>
<proteinExistence type="inferred from homology"/>
<dbReference type="Pfam" id="PF22458">
    <property type="entry name" value="RsmF-B_ferredox"/>
    <property type="match status" value="1"/>
</dbReference>
<dbReference type="InterPro" id="IPR004573">
    <property type="entry name" value="rRNA_ssu_MeTfrase_B"/>
</dbReference>
<dbReference type="InterPro" id="IPR001678">
    <property type="entry name" value="MeTrfase_RsmB-F_NOP2_dom"/>
</dbReference>
<organism evidence="16 17">
    <name type="scientific">Lactobacillus gigeriorum DSM 23908 = CRBIP 24.85</name>
    <dbReference type="NCBI Taxonomy" id="1423751"/>
    <lineage>
        <taxon>Bacteria</taxon>
        <taxon>Bacillati</taxon>
        <taxon>Bacillota</taxon>
        <taxon>Bacilli</taxon>
        <taxon>Lactobacillales</taxon>
        <taxon>Lactobacillaceae</taxon>
        <taxon>Lactobacillus</taxon>
    </lineage>
</organism>
<dbReference type="InterPro" id="IPR035926">
    <property type="entry name" value="NusB-like_sf"/>
</dbReference>
<feature type="binding site" evidence="14">
    <location>
        <position position="331"/>
    </location>
    <ligand>
        <name>S-adenosyl-L-methionine</name>
        <dbReference type="ChEBI" id="CHEBI:59789"/>
    </ligand>
</feature>
<dbReference type="PANTHER" id="PTHR22807:SF53">
    <property type="entry name" value="RIBOSOMAL RNA SMALL SUBUNIT METHYLTRANSFERASE B-RELATED"/>
    <property type="match status" value="1"/>
</dbReference>
<dbReference type="FunFam" id="3.40.50.150:FF:000022">
    <property type="entry name" value="Ribosomal RNA small subunit methyltransferase B"/>
    <property type="match status" value="1"/>
</dbReference>
<evidence type="ECO:0000256" key="14">
    <source>
        <dbReference type="PROSITE-ProRule" id="PRU01023"/>
    </source>
</evidence>
<dbReference type="Pfam" id="PF01029">
    <property type="entry name" value="NusB"/>
    <property type="match status" value="1"/>
</dbReference>
<evidence type="ECO:0000256" key="1">
    <source>
        <dbReference type="ARBA" id="ARBA00002724"/>
    </source>
</evidence>
<feature type="binding site" evidence="14">
    <location>
        <position position="312"/>
    </location>
    <ligand>
        <name>S-adenosyl-L-methionine</name>
        <dbReference type="ChEBI" id="CHEBI:59789"/>
    </ligand>
</feature>
<dbReference type="PANTHER" id="PTHR22807">
    <property type="entry name" value="NOP2 YEAST -RELATED NOL1/NOP2/FMU SUN DOMAIN-CONTAINING"/>
    <property type="match status" value="1"/>
</dbReference>
<dbReference type="AlphaFoldDB" id="I7J188"/>